<dbReference type="AlphaFoldDB" id="A0AAP0M632"/>
<name>A0AAP0M632_9ROSI</name>
<dbReference type="EMBL" id="JBCGBO010000005">
    <property type="protein sequence ID" value="KAK9199471.1"/>
    <property type="molecule type" value="Genomic_DNA"/>
</dbReference>
<proteinExistence type="predicted"/>
<comment type="caution">
    <text evidence="1">The sequence shown here is derived from an EMBL/GenBank/DDBJ whole genome shotgun (WGS) entry which is preliminary data.</text>
</comment>
<protein>
    <submittedName>
        <fullName evidence="1">Uncharacterized protein</fullName>
    </submittedName>
</protein>
<sequence>MVPQLLFYHGYEDLVMPKPNFSLSLENLVFRDCEEFSFSNDIEDEKQPIWGDLKNLHSIDLWYVSNSVSLPRGLKSVPALDAVWIWNYLV</sequence>
<organism evidence="1 2">
    <name type="scientific">Citrus x changshan-huyou</name>
    <dbReference type="NCBI Taxonomy" id="2935761"/>
    <lineage>
        <taxon>Eukaryota</taxon>
        <taxon>Viridiplantae</taxon>
        <taxon>Streptophyta</taxon>
        <taxon>Embryophyta</taxon>
        <taxon>Tracheophyta</taxon>
        <taxon>Spermatophyta</taxon>
        <taxon>Magnoliopsida</taxon>
        <taxon>eudicotyledons</taxon>
        <taxon>Gunneridae</taxon>
        <taxon>Pentapetalae</taxon>
        <taxon>rosids</taxon>
        <taxon>malvids</taxon>
        <taxon>Sapindales</taxon>
        <taxon>Rutaceae</taxon>
        <taxon>Aurantioideae</taxon>
        <taxon>Citrus</taxon>
    </lineage>
</organism>
<dbReference type="Proteomes" id="UP001428341">
    <property type="component" value="Unassembled WGS sequence"/>
</dbReference>
<evidence type="ECO:0000313" key="1">
    <source>
        <dbReference type="EMBL" id="KAK9199471.1"/>
    </source>
</evidence>
<reference evidence="1 2" key="1">
    <citation type="submission" date="2024-05" db="EMBL/GenBank/DDBJ databases">
        <title>Haplotype-resolved chromosome-level genome assembly of Huyou (Citrus changshanensis).</title>
        <authorList>
            <person name="Miao C."/>
            <person name="Chen W."/>
            <person name="Wu Y."/>
            <person name="Wang L."/>
            <person name="Zhao S."/>
            <person name="Grierson D."/>
            <person name="Xu C."/>
            <person name="Chen K."/>
        </authorList>
    </citation>
    <scope>NUCLEOTIDE SEQUENCE [LARGE SCALE GENOMIC DNA]</scope>
    <source>
        <strain evidence="1">01-14</strain>
        <tissue evidence="1">Leaf</tissue>
    </source>
</reference>
<gene>
    <name evidence="1" type="ORF">WN944_014662</name>
</gene>
<evidence type="ECO:0000313" key="2">
    <source>
        <dbReference type="Proteomes" id="UP001428341"/>
    </source>
</evidence>
<accession>A0AAP0M632</accession>
<keyword evidence="2" id="KW-1185">Reference proteome</keyword>